<dbReference type="InParanoid" id="A2DUD7"/>
<dbReference type="RefSeq" id="XP_001328198.1">
    <property type="nucleotide sequence ID" value="XM_001328163.1"/>
</dbReference>
<keyword evidence="2" id="KW-1185">Reference proteome</keyword>
<evidence type="ECO:0000313" key="1">
    <source>
        <dbReference type="EMBL" id="EAY15975.1"/>
    </source>
</evidence>
<dbReference type="OrthoDB" id="10466980at2759"/>
<evidence type="ECO:0000313" key="2">
    <source>
        <dbReference type="Proteomes" id="UP000001542"/>
    </source>
</evidence>
<dbReference type="KEGG" id="tva:4773982"/>
<reference evidence="1" key="1">
    <citation type="submission" date="2006-10" db="EMBL/GenBank/DDBJ databases">
        <authorList>
            <person name="Amadeo P."/>
            <person name="Zhao Q."/>
            <person name="Wortman J."/>
            <person name="Fraser-Liggett C."/>
            <person name="Carlton J."/>
        </authorList>
    </citation>
    <scope>NUCLEOTIDE SEQUENCE</scope>
    <source>
        <strain evidence="1">G3</strain>
    </source>
</reference>
<proteinExistence type="predicted"/>
<organism evidence="1 2">
    <name type="scientific">Trichomonas vaginalis (strain ATCC PRA-98 / G3)</name>
    <dbReference type="NCBI Taxonomy" id="412133"/>
    <lineage>
        <taxon>Eukaryota</taxon>
        <taxon>Metamonada</taxon>
        <taxon>Parabasalia</taxon>
        <taxon>Trichomonadida</taxon>
        <taxon>Trichomonadidae</taxon>
        <taxon>Trichomonas</taxon>
    </lineage>
</organism>
<dbReference type="Proteomes" id="UP000001542">
    <property type="component" value="Unassembled WGS sequence"/>
</dbReference>
<sequence>MNQKEPIFFTTDFCLNGYKRQTTNYTHIDPPRYYSYGRGVNPDEFFLAENLATKRNRPHTSLRSRMELPKTTDPSEIQKQQQKALQTAKSTSSLSYRFQIETIPESLMSKLNFYESKLRAYISSGAATFDEIRPHFEGYGFFPYTVQQNIPRKYCLSLSNISLSTEYLEFPFESVDHTDIFIDLVRLDNGALNSVSNIVQIQLKPTKRGFWVPLVFNEYDILVYTKKEVSLYCEVVCTVRVPSPTKPFALKTTKIAEGQLKLVSYTHGEFIPIEDQVINLQLTRNKKRPPDSEAVNFNFEIISKPVRYNDLPKDFITSTESIMAYDMVYKYLRQAFDPFNSRFNLLPTELYEVLMFWEITKNDRAMQRLLKTWDKNDVISLLRLCRAYYMCTKLVLPMGPFPAYSIMESKDSKTEKCANSVEHTKVFSDLGFKPFHTDELRKSLILDSAAVWD</sequence>
<dbReference type="EMBL" id="DS113248">
    <property type="protein sequence ID" value="EAY15975.1"/>
    <property type="molecule type" value="Genomic_DNA"/>
</dbReference>
<dbReference type="VEuPathDB" id="TrichDB:TVAG_262250"/>
<gene>
    <name evidence="1" type="ORF">TVAG_262250</name>
</gene>
<accession>A2DUD7</accession>
<protein>
    <submittedName>
        <fullName evidence="1">Uncharacterized protein</fullName>
    </submittedName>
</protein>
<dbReference type="AlphaFoldDB" id="A2DUD7"/>
<name>A2DUD7_TRIV3</name>
<reference evidence="1" key="2">
    <citation type="journal article" date="2007" name="Science">
        <title>Draft genome sequence of the sexually transmitted pathogen Trichomonas vaginalis.</title>
        <authorList>
            <person name="Carlton J.M."/>
            <person name="Hirt R.P."/>
            <person name="Silva J.C."/>
            <person name="Delcher A.L."/>
            <person name="Schatz M."/>
            <person name="Zhao Q."/>
            <person name="Wortman J.R."/>
            <person name="Bidwell S.L."/>
            <person name="Alsmark U.C.M."/>
            <person name="Besteiro S."/>
            <person name="Sicheritz-Ponten T."/>
            <person name="Noel C.J."/>
            <person name="Dacks J.B."/>
            <person name="Foster P.G."/>
            <person name="Simillion C."/>
            <person name="Van de Peer Y."/>
            <person name="Miranda-Saavedra D."/>
            <person name="Barton G.J."/>
            <person name="Westrop G.D."/>
            <person name="Mueller S."/>
            <person name="Dessi D."/>
            <person name="Fiori P.L."/>
            <person name="Ren Q."/>
            <person name="Paulsen I."/>
            <person name="Zhang H."/>
            <person name="Bastida-Corcuera F.D."/>
            <person name="Simoes-Barbosa A."/>
            <person name="Brown M.T."/>
            <person name="Hayes R.D."/>
            <person name="Mukherjee M."/>
            <person name="Okumura C.Y."/>
            <person name="Schneider R."/>
            <person name="Smith A.J."/>
            <person name="Vanacova S."/>
            <person name="Villalvazo M."/>
            <person name="Haas B.J."/>
            <person name="Pertea M."/>
            <person name="Feldblyum T.V."/>
            <person name="Utterback T.R."/>
            <person name="Shu C.L."/>
            <person name="Osoegawa K."/>
            <person name="de Jong P.J."/>
            <person name="Hrdy I."/>
            <person name="Horvathova L."/>
            <person name="Zubacova Z."/>
            <person name="Dolezal P."/>
            <person name="Malik S.B."/>
            <person name="Logsdon J.M. Jr."/>
            <person name="Henze K."/>
            <person name="Gupta A."/>
            <person name="Wang C.C."/>
            <person name="Dunne R.L."/>
            <person name="Upcroft J.A."/>
            <person name="Upcroft P."/>
            <person name="White O."/>
            <person name="Salzberg S.L."/>
            <person name="Tang P."/>
            <person name="Chiu C.-H."/>
            <person name="Lee Y.-S."/>
            <person name="Embley T.M."/>
            <person name="Coombs G.H."/>
            <person name="Mottram J.C."/>
            <person name="Tachezy J."/>
            <person name="Fraser-Liggett C.M."/>
            <person name="Johnson P.J."/>
        </authorList>
    </citation>
    <scope>NUCLEOTIDE SEQUENCE [LARGE SCALE GENOMIC DNA]</scope>
    <source>
        <strain evidence="1">G3</strain>
    </source>
</reference>
<dbReference type="VEuPathDB" id="TrichDB:TVAGG3_0595930"/>